<accession>A0A644WC69</accession>
<gene>
    <name evidence="2" type="ORF">SDC9_47365</name>
</gene>
<organism evidence="2">
    <name type="scientific">bioreactor metagenome</name>
    <dbReference type="NCBI Taxonomy" id="1076179"/>
    <lineage>
        <taxon>unclassified sequences</taxon>
        <taxon>metagenomes</taxon>
        <taxon>ecological metagenomes</taxon>
    </lineage>
</organism>
<reference evidence="2" key="1">
    <citation type="submission" date="2019-08" db="EMBL/GenBank/DDBJ databases">
        <authorList>
            <person name="Kucharzyk K."/>
            <person name="Murdoch R.W."/>
            <person name="Higgins S."/>
            <person name="Loffler F."/>
        </authorList>
    </citation>
    <scope>NUCLEOTIDE SEQUENCE</scope>
</reference>
<name>A0A644WC69_9ZZZZ</name>
<comment type="caution">
    <text evidence="2">The sequence shown here is derived from an EMBL/GenBank/DDBJ whole genome shotgun (WGS) entry which is preliminary data.</text>
</comment>
<dbReference type="AlphaFoldDB" id="A0A644WC69"/>
<sequence>MEKQRQIDDQLKAGRKKYAEGRPDEPQPRHQKTVEKNPREDHAAACDGLNFKLARGGQRAHCDLSRVGYAGGTHYK</sequence>
<feature type="region of interest" description="Disordered" evidence="1">
    <location>
        <begin position="1"/>
        <end position="40"/>
    </location>
</feature>
<protein>
    <submittedName>
        <fullName evidence="2">Uncharacterized protein</fullName>
    </submittedName>
</protein>
<dbReference type="EMBL" id="VSSQ01000775">
    <property type="protein sequence ID" value="MPM01127.1"/>
    <property type="molecule type" value="Genomic_DNA"/>
</dbReference>
<evidence type="ECO:0000256" key="1">
    <source>
        <dbReference type="SAM" id="MobiDB-lite"/>
    </source>
</evidence>
<evidence type="ECO:0000313" key="2">
    <source>
        <dbReference type="EMBL" id="MPM01127.1"/>
    </source>
</evidence>
<proteinExistence type="predicted"/>